<dbReference type="PROSITE" id="PS51257">
    <property type="entry name" value="PROKAR_LIPOPROTEIN"/>
    <property type="match status" value="1"/>
</dbReference>
<feature type="transmembrane region" description="Helical" evidence="2">
    <location>
        <begin position="380"/>
        <end position="399"/>
    </location>
</feature>
<dbReference type="RefSeq" id="WP_301664489.1">
    <property type="nucleotide sequence ID" value="NZ_VCYH01000007.1"/>
</dbReference>
<proteinExistence type="predicted"/>
<dbReference type="Proteomes" id="UP001168338">
    <property type="component" value="Unassembled WGS sequence"/>
</dbReference>
<comment type="caution">
    <text evidence="3">The sequence shown here is derived from an EMBL/GenBank/DDBJ whole genome shotgun (WGS) entry which is preliminary data.</text>
</comment>
<evidence type="ECO:0008006" key="5">
    <source>
        <dbReference type="Google" id="ProtNLM"/>
    </source>
</evidence>
<protein>
    <recommendedName>
        <fullName evidence="5">PGF-pre-PGF domain-containing protein</fullName>
    </recommendedName>
</protein>
<gene>
    <name evidence="3" type="ORF">FGU65_10610</name>
</gene>
<keyword evidence="4" id="KW-1185">Reference proteome</keyword>
<sequence>MRQLISLALIALIATLGCASPGTALSITPPPPQAAAGDTIAIEFSDLPDNAVFTLQIGSRFEVEPGEAFSFEANSLVLPISLNSGTISASTENTAWTGLAASMGTTSVSIAGDADPDGRFSAEEALDIPEGTYEHLKLEGEAADTAEAVTAKLQLAGTKQGADDGRISFIIGGIGAGEVTVTVLVDGVEQMRSRVAVVNETAPDGAQPTSRSSGNTADNSSWQSPGISSESSGQEGGKHLTITSPDGRVSLTGVTDENLAIVETEITNAPEDWVAIGTGYTIIPPETGFSPAATLTIELPGTVLENLSQYNLFIARYEDDAWRMTQSRIDGNTIAGMIDAAGTYGLMTLEQEMNAAPTATLAQPPAPVTPAPTTHLPPGYAWYTAAAILTGFVLLLAYLRRRY</sequence>
<evidence type="ECO:0000313" key="3">
    <source>
        <dbReference type="EMBL" id="MDN7025338.1"/>
    </source>
</evidence>
<feature type="compositionally biased region" description="Polar residues" evidence="1">
    <location>
        <begin position="207"/>
        <end position="219"/>
    </location>
</feature>
<keyword evidence="2" id="KW-0472">Membrane</keyword>
<reference evidence="3" key="1">
    <citation type="submission" date="2019-05" db="EMBL/GenBank/DDBJ databases">
        <title>Methanoculleus sp. FWC-SCC1, a methanogenic archaeon isolated from deep marine cold seep.</title>
        <authorList>
            <person name="Chen Y.-W."/>
            <person name="Chen S.-C."/>
            <person name="Teng N.-H."/>
            <person name="Lai M.-C."/>
        </authorList>
    </citation>
    <scope>NUCLEOTIDE SEQUENCE</scope>
    <source>
        <strain evidence="3">FWC-SCC1</strain>
    </source>
</reference>
<keyword evidence="2" id="KW-0812">Transmembrane</keyword>
<accession>A0ABT8MBM2</accession>
<evidence type="ECO:0000256" key="2">
    <source>
        <dbReference type="SAM" id="Phobius"/>
    </source>
</evidence>
<feature type="compositionally biased region" description="Low complexity" evidence="1">
    <location>
        <begin position="220"/>
        <end position="233"/>
    </location>
</feature>
<evidence type="ECO:0000256" key="1">
    <source>
        <dbReference type="SAM" id="MobiDB-lite"/>
    </source>
</evidence>
<keyword evidence="2" id="KW-1133">Transmembrane helix</keyword>
<name>A0ABT8MBM2_9EURY</name>
<evidence type="ECO:0000313" key="4">
    <source>
        <dbReference type="Proteomes" id="UP001168338"/>
    </source>
</evidence>
<organism evidence="3 4">
    <name type="scientific">Methanoculleus frigidifontis</name>
    <dbReference type="NCBI Taxonomy" id="2584085"/>
    <lineage>
        <taxon>Archaea</taxon>
        <taxon>Methanobacteriati</taxon>
        <taxon>Methanobacteriota</taxon>
        <taxon>Stenosarchaea group</taxon>
        <taxon>Methanomicrobia</taxon>
        <taxon>Methanomicrobiales</taxon>
        <taxon>Methanomicrobiaceae</taxon>
        <taxon>Methanoculleus</taxon>
    </lineage>
</organism>
<feature type="region of interest" description="Disordered" evidence="1">
    <location>
        <begin position="198"/>
        <end position="249"/>
    </location>
</feature>
<dbReference type="EMBL" id="VCYH01000007">
    <property type="protein sequence ID" value="MDN7025338.1"/>
    <property type="molecule type" value="Genomic_DNA"/>
</dbReference>